<keyword evidence="4" id="KW-1185">Reference proteome</keyword>
<dbReference type="PANTHER" id="PTHR34598">
    <property type="entry name" value="BLL6449 PROTEIN"/>
    <property type="match status" value="1"/>
</dbReference>
<name>A0A167UP51_9HYPO</name>
<dbReference type="PANTHER" id="PTHR34598:SF3">
    <property type="entry name" value="OXIDOREDUCTASE AN1597"/>
    <property type="match status" value="1"/>
</dbReference>
<gene>
    <name evidence="3" type="ORF">SPI_04622</name>
</gene>
<evidence type="ECO:0000313" key="4">
    <source>
        <dbReference type="Proteomes" id="UP000076874"/>
    </source>
</evidence>
<evidence type="ECO:0000256" key="2">
    <source>
        <dbReference type="SAM" id="MobiDB-lite"/>
    </source>
</evidence>
<dbReference type="AlphaFoldDB" id="A0A167UP51"/>
<sequence length="305" mass="34230">MSATTTTTTTTTATTAAEAPVPRPRPGSRDVVTSLFYYDDPGDGTPPAKVVVGKDTVTNERKMEEVPATVEDIAGREASFDLDNCGFQLVHRPSAAVACQRDGFHDEDLIRRAYYGDCERVLAEATGAARVFIFEHKVRRGLPNWHTLGPGNASKRGPLFRAHVDQSYSGARFLVRWFFPDEAEALLQRRWQIVNLWRPINTVFKDPLAVADARSVPDTDLVEAAIVYRDHERRSWTITAAKPPQQHKWYYKHAQTPDEALLIKCYDSVADGSVARRAPHSAFRDPAYDDAEPRESIEVRALLFF</sequence>
<proteinExistence type="inferred from homology"/>
<dbReference type="STRING" id="1081102.A0A167UP51"/>
<feature type="region of interest" description="Disordered" evidence="2">
    <location>
        <begin position="1"/>
        <end position="30"/>
    </location>
</feature>
<dbReference type="InterPro" id="IPR044053">
    <property type="entry name" value="AsaB-like"/>
</dbReference>
<comment type="similarity">
    <text evidence="1">Belongs to the asaB hydroxylase/desaturase family.</text>
</comment>
<evidence type="ECO:0000313" key="3">
    <source>
        <dbReference type="EMBL" id="OAA61763.1"/>
    </source>
</evidence>
<comment type="caution">
    <text evidence="3">The sequence shown here is derived from an EMBL/GenBank/DDBJ whole genome shotgun (WGS) entry which is preliminary data.</text>
</comment>
<dbReference type="GO" id="GO:0016491">
    <property type="term" value="F:oxidoreductase activity"/>
    <property type="evidence" value="ECO:0007669"/>
    <property type="project" value="InterPro"/>
</dbReference>
<accession>A0A167UP51</accession>
<dbReference type="NCBIfam" id="NF041278">
    <property type="entry name" value="CmcJ_NvfI_EfuI"/>
    <property type="match status" value="1"/>
</dbReference>
<dbReference type="EMBL" id="AZHD01000007">
    <property type="protein sequence ID" value="OAA61763.1"/>
    <property type="molecule type" value="Genomic_DNA"/>
</dbReference>
<evidence type="ECO:0008006" key="5">
    <source>
        <dbReference type="Google" id="ProtNLM"/>
    </source>
</evidence>
<reference evidence="3 4" key="1">
    <citation type="journal article" date="2016" name="Genome Biol. Evol.">
        <title>Divergent and convergent evolution of fungal pathogenicity.</title>
        <authorList>
            <person name="Shang Y."/>
            <person name="Xiao G."/>
            <person name="Zheng P."/>
            <person name="Cen K."/>
            <person name="Zhan S."/>
            <person name="Wang C."/>
        </authorList>
    </citation>
    <scope>NUCLEOTIDE SEQUENCE [LARGE SCALE GENOMIC DNA]</scope>
    <source>
        <strain evidence="3 4">RCEF 264</strain>
    </source>
</reference>
<feature type="compositionally biased region" description="Low complexity" evidence="2">
    <location>
        <begin position="1"/>
        <end position="17"/>
    </location>
</feature>
<evidence type="ECO:0000256" key="1">
    <source>
        <dbReference type="ARBA" id="ARBA00023604"/>
    </source>
</evidence>
<organism evidence="3 4">
    <name type="scientific">Niveomyces insectorum RCEF 264</name>
    <dbReference type="NCBI Taxonomy" id="1081102"/>
    <lineage>
        <taxon>Eukaryota</taxon>
        <taxon>Fungi</taxon>
        <taxon>Dikarya</taxon>
        <taxon>Ascomycota</taxon>
        <taxon>Pezizomycotina</taxon>
        <taxon>Sordariomycetes</taxon>
        <taxon>Hypocreomycetidae</taxon>
        <taxon>Hypocreales</taxon>
        <taxon>Cordycipitaceae</taxon>
        <taxon>Niveomyces</taxon>
    </lineage>
</organism>
<dbReference type="Proteomes" id="UP000076874">
    <property type="component" value="Unassembled WGS sequence"/>
</dbReference>
<protein>
    <recommendedName>
        <fullName evidence="5">Methyltransferase</fullName>
    </recommendedName>
</protein>
<dbReference type="OrthoDB" id="412788at2759"/>